<reference evidence="1 2" key="2">
    <citation type="submission" date="2007-09" db="EMBL/GenBank/DDBJ databases">
        <authorList>
            <person name="Fulton L."/>
            <person name="Clifton S."/>
            <person name="Fulton B."/>
            <person name="Xu J."/>
            <person name="Minx P."/>
            <person name="Pepin K.H."/>
            <person name="Johnson M."/>
            <person name="Thiruvilangam P."/>
            <person name="Bhonagiri V."/>
            <person name="Nash W.E."/>
            <person name="Mardis E.R."/>
            <person name="Wilson R.K."/>
        </authorList>
    </citation>
    <scope>NUCLEOTIDE SEQUENCE [LARGE SCALE GENOMIC DNA]</scope>
    <source>
        <strain evidence="1 2">M21/2</strain>
    </source>
</reference>
<dbReference type="GeneID" id="75069747"/>
<dbReference type="EMBL" id="ABED02000025">
    <property type="protein sequence ID" value="EDP21784.1"/>
    <property type="molecule type" value="Genomic_DNA"/>
</dbReference>
<dbReference type="RefSeq" id="WP_005923831.1">
    <property type="nucleotide sequence ID" value="NZ_DS483500.1"/>
</dbReference>
<evidence type="ECO:0000313" key="1">
    <source>
        <dbReference type="EMBL" id="EDP21784.1"/>
    </source>
</evidence>
<gene>
    <name evidence="1" type="ORF">FAEPRAM212_01606</name>
</gene>
<name>A8SB99_9FIRM</name>
<proteinExistence type="predicted"/>
<dbReference type="Proteomes" id="UP000005945">
    <property type="component" value="Unassembled WGS sequence"/>
</dbReference>
<comment type="caution">
    <text evidence="1">The sequence shown here is derived from an EMBL/GenBank/DDBJ whole genome shotgun (WGS) entry which is preliminary data.</text>
</comment>
<evidence type="ECO:0000313" key="2">
    <source>
        <dbReference type="Proteomes" id="UP000005945"/>
    </source>
</evidence>
<accession>A8SB99</accession>
<dbReference type="AlphaFoldDB" id="A8SB99"/>
<dbReference type="HOGENOM" id="CLU_3043593_0_0_9"/>
<organism evidence="1 2">
    <name type="scientific">Faecalibacterium prausnitzii M21/2</name>
    <dbReference type="NCBI Taxonomy" id="411485"/>
    <lineage>
        <taxon>Bacteria</taxon>
        <taxon>Bacillati</taxon>
        <taxon>Bacillota</taxon>
        <taxon>Clostridia</taxon>
        <taxon>Eubacteriales</taxon>
        <taxon>Oscillospiraceae</taxon>
        <taxon>Faecalibacterium</taxon>
    </lineage>
</organism>
<protein>
    <submittedName>
        <fullName evidence="1">Uncharacterized protein</fullName>
    </submittedName>
</protein>
<reference evidence="1 2" key="1">
    <citation type="submission" date="2007-09" db="EMBL/GenBank/DDBJ databases">
        <title>Draft genome sequence of Faecalibacterium prausnitzii M21/2.</title>
        <authorList>
            <person name="Sudarsanam P."/>
            <person name="Ley R."/>
            <person name="Guruge J."/>
            <person name="Turnbaugh P.J."/>
            <person name="Mahowald M."/>
            <person name="Liep D."/>
            <person name="Gordon J."/>
        </authorList>
    </citation>
    <scope>NUCLEOTIDE SEQUENCE [LARGE SCALE GENOMIC DNA]</scope>
    <source>
        <strain evidence="1 2">M21/2</strain>
    </source>
</reference>
<sequence>MKNNTTQKEASAPSAAEIAAVVAAFKSATREEQLVLNGVMLGMATQRSITERAG</sequence>